<keyword evidence="3" id="KW-1185">Reference proteome</keyword>
<feature type="non-terminal residue" evidence="2">
    <location>
        <position position="358"/>
    </location>
</feature>
<sequence length="358" mass="41282">MPKISQTAVLGLVVTERSNSQRPQRHSQRVLKDWGYIYPTSFPKQVDPPYLLGRAINAHVIDYELVKSWIQFCTDYHTDPCTQIIRTKSLPFDFRVIDCSTRKVIQAQDHCQYVAMSYVWGLKDKDPTKHKVCRETGKMPDDLPAVIDDAITVVLGLGLQFLWVDRYCIRQDDEEDMRMQIPWMATIYANACITIIAAAGKDSSFGLPGVGRPRKEQPTIQVGHQTLVCTLPDPHHIIGSSTWMTRGWVYQEALFSRRRLIFSPDQIYFECNNMQCYESIHHPLNVIHTKDLSRLRSCIRQGIFRGGFGERRWPLSTHIVNFTSKLLTYEKDKLFAMLGIYKAFQEQMNPVHVVFGVP</sequence>
<organism evidence="2 3">
    <name type="scientific">Zopfia rhizophila CBS 207.26</name>
    <dbReference type="NCBI Taxonomy" id="1314779"/>
    <lineage>
        <taxon>Eukaryota</taxon>
        <taxon>Fungi</taxon>
        <taxon>Dikarya</taxon>
        <taxon>Ascomycota</taxon>
        <taxon>Pezizomycotina</taxon>
        <taxon>Dothideomycetes</taxon>
        <taxon>Dothideomycetes incertae sedis</taxon>
        <taxon>Zopfiaceae</taxon>
        <taxon>Zopfia</taxon>
    </lineage>
</organism>
<dbReference type="EMBL" id="ML994620">
    <property type="protein sequence ID" value="KAF2189698.1"/>
    <property type="molecule type" value="Genomic_DNA"/>
</dbReference>
<dbReference type="Pfam" id="PF06985">
    <property type="entry name" value="HET"/>
    <property type="match status" value="1"/>
</dbReference>
<evidence type="ECO:0000313" key="2">
    <source>
        <dbReference type="EMBL" id="KAF2189698.1"/>
    </source>
</evidence>
<proteinExistence type="predicted"/>
<reference evidence="2" key="1">
    <citation type="journal article" date="2020" name="Stud. Mycol.">
        <title>101 Dothideomycetes genomes: a test case for predicting lifestyles and emergence of pathogens.</title>
        <authorList>
            <person name="Haridas S."/>
            <person name="Albert R."/>
            <person name="Binder M."/>
            <person name="Bloem J."/>
            <person name="Labutti K."/>
            <person name="Salamov A."/>
            <person name="Andreopoulos B."/>
            <person name="Baker S."/>
            <person name="Barry K."/>
            <person name="Bills G."/>
            <person name="Bluhm B."/>
            <person name="Cannon C."/>
            <person name="Castanera R."/>
            <person name="Culley D."/>
            <person name="Daum C."/>
            <person name="Ezra D."/>
            <person name="Gonzalez J."/>
            <person name="Henrissat B."/>
            <person name="Kuo A."/>
            <person name="Liang C."/>
            <person name="Lipzen A."/>
            <person name="Lutzoni F."/>
            <person name="Magnuson J."/>
            <person name="Mondo S."/>
            <person name="Nolan M."/>
            <person name="Ohm R."/>
            <person name="Pangilinan J."/>
            <person name="Park H.-J."/>
            <person name="Ramirez L."/>
            <person name="Alfaro M."/>
            <person name="Sun H."/>
            <person name="Tritt A."/>
            <person name="Yoshinaga Y."/>
            <person name="Zwiers L.-H."/>
            <person name="Turgeon B."/>
            <person name="Goodwin S."/>
            <person name="Spatafora J."/>
            <person name="Crous P."/>
            <person name="Grigoriev I."/>
        </authorList>
    </citation>
    <scope>NUCLEOTIDE SEQUENCE</scope>
    <source>
        <strain evidence="2">CBS 207.26</strain>
    </source>
</reference>
<feature type="domain" description="Heterokaryon incompatibility" evidence="1">
    <location>
        <begin position="113"/>
        <end position="252"/>
    </location>
</feature>
<dbReference type="PANTHER" id="PTHR33112">
    <property type="entry name" value="DOMAIN PROTEIN, PUTATIVE-RELATED"/>
    <property type="match status" value="1"/>
</dbReference>
<dbReference type="InterPro" id="IPR010730">
    <property type="entry name" value="HET"/>
</dbReference>
<accession>A0A6A6EGC7</accession>
<evidence type="ECO:0000313" key="3">
    <source>
        <dbReference type="Proteomes" id="UP000800200"/>
    </source>
</evidence>
<protein>
    <submittedName>
        <fullName evidence="2">HET-domain-containing protein</fullName>
    </submittedName>
</protein>
<dbReference type="AlphaFoldDB" id="A0A6A6EGC7"/>
<evidence type="ECO:0000259" key="1">
    <source>
        <dbReference type="Pfam" id="PF06985"/>
    </source>
</evidence>
<dbReference type="PANTHER" id="PTHR33112:SF1">
    <property type="entry name" value="HETEROKARYON INCOMPATIBILITY DOMAIN-CONTAINING PROTEIN"/>
    <property type="match status" value="1"/>
</dbReference>
<dbReference type="OrthoDB" id="5428863at2759"/>
<name>A0A6A6EGC7_9PEZI</name>
<dbReference type="Proteomes" id="UP000800200">
    <property type="component" value="Unassembled WGS sequence"/>
</dbReference>
<gene>
    <name evidence="2" type="ORF">K469DRAFT_562533</name>
</gene>